<evidence type="ECO:0000256" key="3">
    <source>
        <dbReference type="ARBA" id="ARBA00016840"/>
    </source>
</evidence>
<dbReference type="PANTHER" id="PTHR46321:SF1">
    <property type="entry name" value="KIF-BINDING PROTEIN"/>
    <property type="match status" value="1"/>
</dbReference>
<dbReference type="Proteomes" id="UP001159405">
    <property type="component" value="Unassembled WGS sequence"/>
</dbReference>
<evidence type="ECO:0000256" key="5">
    <source>
        <dbReference type="ARBA" id="ARBA00023212"/>
    </source>
</evidence>
<evidence type="ECO:0000313" key="8">
    <source>
        <dbReference type="Proteomes" id="UP001159405"/>
    </source>
</evidence>
<dbReference type="PANTHER" id="PTHR46321">
    <property type="entry name" value="KIF1-BINDING PROTEIN"/>
    <property type="match status" value="1"/>
</dbReference>
<keyword evidence="5" id="KW-0206">Cytoskeleton</keyword>
<keyword evidence="8" id="KW-1185">Reference proteome</keyword>
<evidence type="ECO:0000256" key="6">
    <source>
        <dbReference type="SAM" id="MobiDB-lite"/>
    </source>
</evidence>
<comment type="similarity">
    <text evidence="2">Belongs to the KIF-binding protein family.</text>
</comment>
<accession>A0ABN8NN62</accession>
<comment type="subcellular location">
    <subcellularLocation>
        <location evidence="1">Cytoplasm</location>
        <location evidence="1">Cytoskeleton</location>
    </subcellularLocation>
</comment>
<evidence type="ECO:0000256" key="2">
    <source>
        <dbReference type="ARBA" id="ARBA00010305"/>
    </source>
</evidence>
<dbReference type="Pfam" id="PF12309">
    <property type="entry name" value="KBP_C"/>
    <property type="match status" value="1"/>
</dbReference>
<feature type="region of interest" description="Disordered" evidence="6">
    <location>
        <begin position="345"/>
        <end position="378"/>
    </location>
</feature>
<evidence type="ECO:0000256" key="4">
    <source>
        <dbReference type="ARBA" id="ARBA00022490"/>
    </source>
</evidence>
<keyword evidence="4" id="KW-0963">Cytoplasm</keyword>
<dbReference type="InterPro" id="IPR011990">
    <property type="entry name" value="TPR-like_helical_dom_sf"/>
</dbReference>
<dbReference type="SUPFAM" id="SSF48452">
    <property type="entry name" value="TPR-like"/>
    <property type="match status" value="1"/>
</dbReference>
<proteinExistence type="inferred from homology"/>
<comment type="caution">
    <text evidence="7">The sequence shown here is derived from an EMBL/GenBank/DDBJ whole genome shotgun (WGS) entry which is preliminary data.</text>
</comment>
<feature type="non-terminal residue" evidence="7">
    <location>
        <position position="1"/>
    </location>
</feature>
<reference evidence="7 8" key="1">
    <citation type="submission" date="2022-05" db="EMBL/GenBank/DDBJ databases">
        <authorList>
            <consortium name="Genoscope - CEA"/>
            <person name="William W."/>
        </authorList>
    </citation>
    <scope>NUCLEOTIDE SEQUENCE [LARGE SCALE GENOMIC DNA]</scope>
</reference>
<sequence>WTCPTPAGKNLHHWQIKMAEELEEIEIGIEERLEEINNWLRNEGYEKYKEARRLSEEEAQEDPETDPFKSKYVARNLLSELKTKLESFQDDDSPSEKLKILMSALDYQIGQNYIETEELSTGEEHIERCIKTLEEHRLDRRCCSIYLHALNELGILWSKRGDSEKALGFLQEAEKLYHTFTKEEGGAPYEIHELFYPENNFKSDLERERQFGATFTHTLYYLAQVNAAMGQSEKGAMYCHTTLLRQLETGQYDPVDWALNCATLSQYYITQGNYMLSRHCLACASRVFSGAEETTPHEPVSEDDSQEERERKERIPQRKADISRCWSKYCLDLLKTSRDKCVQEVRNGDQGDDDTIAGQDAAEEGTRREEDEEGDRKEPLRFESLEVTSLEQSVPDHLVKTYAEARMLFLEGQKWLNISKEFYILDGHVTNHVEILQDMSQLYKLLAFFDEDYERRCKMHKRRVDILSEVLIELNPQHYLLVCRQLMFEVAEAYSDMVDLKIAIAEESGGPPVAHAVKKINTLINKSIKFFQSFLDSLKRNGKLPDTFDEDSVRPALVAQFYMARLYSKLICADRQGKVENLKKSLDIYKYLVQYCDTHPDLPEGTFKDELDVTREMAQLLPLKMDKIMRTEQ</sequence>
<feature type="region of interest" description="Disordered" evidence="6">
    <location>
        <begin position="291"/>
        <end position="315"/>
    </location>
</feature>
<feature type="compositionally biased region" description="Basic and acidic residues" evidence="6">
    <location>
        <begin position="364"/>
        <end position="378"/>
    </location>
</feature>
<dbReference type="InterPro" id="IPR022083">
    <property type="entry name" value="KBP"/>
</dbReference>
<protein>
    <recommendedName>
        <fullName evidence="3">KIF-binding protein</fullName>
    </recommendedName>
</protein>
<evidence type="ECO:0000256" key="1">
    <source>
        <dbReference type="ARBA" id="ARBA00004245"/>
    </source>
</evidence>
<dbReference type="EMBL" id="CALNXK010000027">
    <property type="protein sequence ID" value="CAH3114460.1"/>
    <property type="molecule type" value="Genomic_DNA"/>
</dbReference>
<gene>
    <name evidence="7" type="ORF">PLOB_00022923</name>
</gene>
<evidence type="ECO:0000313" key="7">
    <source>
        <dbReference type="EMBL" id="CAH3114460.1"/>
    </source>
</evidence>
<dbReference type="Gene3D" id="1.25.40.10">
    <property type="entry name" value="Tetratricopeptide repeat domain"/>
    <property type="match status" value="1"/>
</dbReference>
<name>A0ABN8NN62_9CNID</name>
<organism evidence="7 8">
    <name type="scientific">Porites lobata</name>
    <dbReference type="NCBI Taxonomy" id="104759"/>
    <lineage>
        <taxon>Eukaryota</taxon>
        <taxon>Metazoa</taxon>
        <taxon>Cnidaria</taxon>
        <taxon>Anthozoa</taxon>
        <taxon>Hexacorallia</taxon>
        <taxon>Scleractinia</taxon>
        <taxon>Fungiina</taxon>
        <taxon>Poritidae</taxon>
        <taxon>Porites</taxon>
    </lineage>
</organism>